<feature type="region of interest" description="Disordered" evidence="1">
    <location>
        <begin position="522"/>
        <end position="572"/>
    </location>
</feature>
<feature type="compositionally biased region" description="Low complexity" evidence="1">
    <location>
        <begin position="316"/>
        <end position="329"/>
    </location>
</feature>
<dbReference type="EMBL" id="KQ085896">
    <property type="protein sequence ID" value="KLO18250.1"/>
    <property type="molecule type" value="Genomic_DNA"/>
</dbReference>
<feature type="region of interest" description="Disordered" evidence="1">
    <location>
        <begin position="93"/>
        <end position="419"/>
    </location>
</feature>
<evidence type="ECO:0000313" key="2">
    <source>
        <dbReference type="EMBL" id="KLO18250.1"/>
    </source>
</evidence>
<reference evidence="2 3" key="1">
    <citation type="submission" date="2015-04" db="EMBL/GenBank/DDBJ databases">
        <title>Complete genome sequence of Schizopora paradoxa KUC8140, a cosmopolitan wood degrader in East Asia.</title>
        <authorList>
            <consortium name="DOE Joint Genome Institute"/>
            <person name="Min B."/>
            <person name="Park H."/>
            <person name="Jang Y."/>
            <person name="Kim J.-J."/>
            <person name="Kim K.H."/>
            <person name="Pangilinan J."/>
            <person name="Lipzen A."/>
            <person name="Riley R."/>
            <person name="Grigoriev I.V."/>
            <person name="Spatafora J.W."/>
            <person name="Choi I.-G."/>
        </authorList>
    </citation>
    <scope>NUCLEOTIDE SEQUENCE [LARGE SCALE GENOMIC DNA]</scope>
    <source>
        <strain evidence="2 3">KUC8140</strain>
    </source>
</reference>
<dbReference type="Proteomes" id="UP000053477">
    <property type="component" value="Unassembled WGS sequence"/>
</dbReference>
<proteinExistence type="predicted"/>
<evidence type="ECO:0000256" key="1">
    <source>
        <dbReference type="SAM" id="MobiDB-lite"/>
    </source>
</evidence>
<feature type="compositionally biased region" description="Low complexity" evidence="1">
    <location>
        <begin position="144"/>
        <end position="163"/>
    </location>
</feature>
<organism evidence="2 3">
    <name type="scientific">Schizopora paradoxa</name>
    <dbReference type="NCBI Taxonomy" id="27342"/>
    <lineage>
        <taxon>Eukaryota</taxon>
        <taxon>Fungi</taxon>
        <taxon>Dikarya</taxon>
        <taxon>Basidiomycota</taxon>
        <taxon>Agaricomycotina</taxon>
        <taxon>Agaricomycetes</taxon>
        <taxon>Hymenochaetales</taxon>
        <taxon>Schizoporaceae</taxon>
        <taxon>Schizopora</taxon>
    </lineage>
</organism>
<dbReference type="InParanoid" id="A0A0H2S1N1"/>
<feature type="compositionally biased region" description="Low complexity" evidence="1">
    <location>
        <begin position="182"/>
        <end position="199"/>
    </location>
</feature>
<feature type="compositionally biased region" description="Low complexity" evidence="1">
    <location>
        <begin position="101"/>
        <end position="117"/>
    </location>
</feature>
<dbReference type="AlphaFoldDB" id="A0A0H2S1N1"/>
<sequence>MDEGESRTGYWLHDEQRIILYALVSLALLVGGHRTWQEYNRYHESAVRRARIMKLVESSRREKERVLEGSGLVASGSASSEIVEQVKHVVEPEVEVEKPEQLSASSSQAQQSTSSAGKRTKERRKRGRDVYKEVLKQERKRGNAPSRDSSAASASSTTLQATAIESNEDFRAQYQQPVAGPSSITSTSRSRSRSQSRATTHYDYESTEETPRISQEDWLTNRSLKDPASMSSMAESQDDSLPQQQFVEAVPSDNGNSGAVKDPCAVALPPTPPPPDLPAVSSSMSTSSESVSSRSQSAGSSPAASILQLSNDGGPSSSSSYVSESLPISQPTPAGPSIKSQAAWLEGAGNNVKSNRARTNHNKNGPPPHSASAISLATSEGSIDIESPFPSPGKYSKSKSPPPRFRSKSRTSMNSPLPTMTQIHSNAVTPPPAPANAPLHAQIASYKGALEAARKREDMSRREVERFKSECDVLRMRWKEDADRRLAIEAELRAELYFLKAQFNGMTPGVNSGSSQLPPFLPQAQHNHQQNHNGPQPIPHGSAFPLPPLFPFGYPPPMSNQSHGFPGPASPPPPPPPFAFPFVASNGVPLMHLMNGMHHSAPTSAAQSPNMLSPTHDFSNIAATAFMNGSSSSTLLDDPFQGSEDALNEELAEAILKRPESLRASIGPSSRSSSVAGRATKDGFTFASLSELGNPQAYRAKYEADESSTESSRSPDAQSSDYSQQFSESAQSETSNDGGPANDALATPRNVGDTSDK</sequence>
<feature type="compositionally biased region" description="Polar residues" evidence="1">
    <location>
        <begin position="709"/>
        <end position="737"/>
    </location>
</feature>
<feature type="compositionally biased region" description="Polar residues" evidence="1">
    <location>
        <begin position="229"/>
        <end position="246"/>
    </location>
</feature>
<feature type="compositionally biased region" description="Low complexity" evidence="1">
    <location>
        <begin position="278"/>
        <end position="305"/>
    </location>
</feature>
<evidence type="ECO:0000313" key="3">
    <source>
        <dbReference type="Proteomes" id="UP000053477"/>
    </source>
</evidence>
<feature type="compositionally biased region" description="Basic residues" evidence="1">
    <location>
        <begin position="118"/>
        <end position="127"/>
    </location>
</feature>
<feature type="region of interest" description="Disordered" evidence="1">
    <location>
        <begin position="695"/>
        <end position="757"/>
    </location>
</feature>
<dbReference type="OrthoDB" id="3071207at2759"/>
<accession>A0A0H2S1N1</accession>
<feature type="compositionally biased region" description="Basic and acidic residues" evidence="1">
    <location>
        <begin position="200"/>
        <end position="215"/>
    </location>
</feature>
<feature type="compositionally biased region" description="Basic and acidic residues" evidence="1">
    <location>
        <begin position="128"/>
        <end position="141"/>
    </location>
</feature>
<feature type="compositionally biased region" description="Low complexity" evidence="1">
    <location>
        <begin position="522"/>
        <end position="535"/>
    </location>
</feature>
<feature type="compositionally biased region" description="Polar residues" evidence="1">
    <location>
        <begin position="372"/>
        <end position="381"/>
    </location>
</feature>
<name>A0A0H2S1N1_9AGAM</name>
<feature type="compositionally biased region" description="Pro residues" evidence="1">
    <location>
        <begin position="545"/>
        <end position="558"/>
    </location>
</feature>
<gene>
    <name evidence="2" type="ORF">SCHPADRAFT_993679</name>
</gene>
<dbReference type="STRING" id="27342.A0A0H2S1N1"/>
<protein>
    <submittedName>
        <fullName evidence="2">Uncharacterized protein</fullName>
    </submittedName>
</protein>
<keyword evidence="3" id="KW-1185">Reference proteome</keyword>